<organism evidence="1 2">
    <name type="scientific">Rhizopogon vesiculosus</name>
    <dbReference type="NCBI Taxonomy" id="180088"/>
    <lineage>
        <taxon>Eukaryota</taxon>
        <taxon>Fungi</taxon>
        <taxon>Dikarya</taxon>
        <taxon>Basidiomycota</taxon>
        <taxon>Agaricomycotina</taxon>
        <taxon>Agaricomycetes</taxon>
        <taxon>Agaricomycetidae</taxon>
        <taxon>Boletales</taxon>
        <taxon>Suillineae</taxon>
        <taxon>Rhizopogonaceae</taxon>
        <taxon>Rhizopogon</taxon>
    </lineage>
</organism>
<accession>A0A1J8R1E0</accession>
<name>A0A1J8R1E0_9AGAM</name>
<dbReference type="EMBL" id="LVVM01003061">
    <property type="protein sequence ID" value="OJA15546.1"/>
    <property type="molecule type" value="Genomic_DNA"/>
</dbReference>
<dbReference type="AlphaFoldDB" id="A0A1J8R1E0"/>
<proteinExistence type="predicted"/>
<protein>
    <submittedName>
        <fullName evidence="1">Uncharacterized protein</fullName>
    </submittedName>
</protein>
<comment type="caution">
    <text evidence="1">The sequence shown here is derived from an EMBL/GenBank/DDBJ whole genome shotgun (WGS) entry which is preliminary data.</text>
</comment>
<evidence type="ECO:0000313" key="2">
    <source>
        <dbReference type="Proteomes" id="UP000183567"/>
    </source>
</evidence>
<dbReference type="OrthoDB" id="2423701at2759"/>
<evidence type="ECO:0000313" key="1">
    <source>
        <dbReference type="EMBL" id="OJA15546.1"/>
    </source>
</evidence>
<gene>
    <name evidence="1" type="ORF">AZE42_09880</name>
</gene>
<reference evidence="1 2" key="1">
    <citation type="submission" date="2016-03" db="EMBL/GenBank/DDBJ databases">
        <title>Comparative genomics of the ectomycorrhizal sister species Rhizopogon vinicolor and Rhizopogon vesiculosus (Basidiomycota: Boletales) reveals a divergence of the mating type B locus.</title>
        <authorList>
            <person name="Mujic A.B."/>
            <person name="Kuo A."/>
            <person name="Tritt A."/>
            <person name="Lipzen A."/>
            <person name="Chen C."/>
            <person name="Johnson J."/>
            <person name="Sharma A."/>
            <person name="Barry K."/>
            <person name="Grigoriev I.V."/>
            <person name="Spatafora J.W."/>
        </authorList>
    </citation>
    <scope>NUCLEOTIDE SEQUENCE [LARGE SCALE GENOMIC DNA]</scope>
    <source>
        <strain evidence="1 2">AM-OR11-056</strain>
    </source>
</reference>
<sequence length="79" mass="9070">MFMEVGPKLTEPDWNSKFSLEHLKEEAEDLLKETDRLARNLPKVAVPVDPGFVSSFVSYPAGIAHSYAFFSHFWFTYSL</sequence>
<keyword evidence="2" id="KW-1185">Reference proteome</keyword>
<dbReference type="Proteomes" id="UP000183567">
    <property type="component" value="Unassembled WGS sequence"/>
</dbReference>